<proteinExistence type="inferred from homology"/>
<protein>
    <submittedName>
        <fullName evidence="9">2,5-diketo-D-gluconic acid reductase</fullName>
    </submittedName>
</protein>
<keyword evidence="3" id="KW-0560">Oxidoreductase</keyword>
<sequence>MTTQPHLSLNAGIDIPQLGLGVWQTPADQTADIVRHAVGAGYQHVDTAMIYRNETGVGEALADHPEIFLTTKLWNEDQGFDSTLRAFDESARKLGRERIDLYLIHWPAPAKNLYLDSWRAMVRLHGEGRIRAIGVSNFAENHIERLIAETGVTPAVNQIELHPDFQQRALRKFHEEHGIRTESWSPLGQGHVLKSPVIGKIAEKHGKTAAQVVIRWHLQSGLIVIPKSATPSRLDENIAVFDFTLDDTDMASIADMDTTTGRIGPDPATANF</sequence>
<dbReference type="Pfam" id="PF00248">
    <property type="entry name" value="Aldo_ket_red"/>
    <property type="match status" value="1"/>
</dbReference>
<evidence type="ECO:0000313" key="10">
    <source>
        <dbReference type="Proteomes" id="UP000032679"/>
    </source>
</evidence>
<dbReference type="GO" id="GO:0016616">
    <property type="term" value="F:oxidoreductase activity, acting on the CH-OH group of donors, NAD or NADP as acceptor"/>
    <property type="evidence" value="ECO:0007669"/>
    <property type="project" value="UniProtKB-ARBA"/>
</dbReference>
<dbReference type="Proteomes" id="UP000032679">
    <property type="component" value="Unassembled WGS sequence"/>
</dbReference>
<accession>A0A0D6MML0</accession>
<comment type="caution">
    <text evidence="9">The sequence shown here is derived from an EMBL/GenBank/DDBJ whole genome shotgun (WGS) entry which is preliminary data.</text>
</comment>
<comment type="catalytic activity">
    <reaction evidence="4">
        <text>hydroxyacetone + NADP(+) = methylglyoxal + NADPH + H(+)</text>
        <dbReference type="Rhea" id="RHEA:27986"/>
        <dbReference type="ChEBI" id="CHEBI:15378"/>
        <dbReference type="ChEBI" id="CHEBI:17158"/>
        <dbReference type="ChEBI" id="CHEBI:27957"/>
        <dbReference type="ChEBI" id="CHEBI:57783"/>
        <dbReference type="ChEBI" id="CHEBI:58349"/>
    </reaction>
</comment>
<name>A0A0D6MML0_9PROT</name>
<dbReference type="FunFam" id="3.20.20.100:FF:000002">
    <property type="entry name" value="2,5-diketo-D-gluconic acid reductase A"/>
    <property type="match status" value="1"/>
</dbReference>
<dbReference type="InterPro" id="IPR020471">
    <property type="entry name" value="AKR"/>
</dbReference>
<evidence type="ECO:0000256" key="1">
    <source>
        <dbReference type="ARBA" id="ARBA00007905"/>
    </source>
</evidence>
<dbReference type="PIRSF" id="PIRSF000097">
    <property type="entry name" value="AKR"/>
    <property type="match status" value="1"/>
</dbReference>
<dbReference type="Gene3D" id="3.20.20.100">
    <property type="entry name" value="NADP-dependent oxidoreductase domain"/>
    <property type="match status" value="1"/>
</dbReference>
<dbReference type="PROSITE" id="PS00063">
    <property type="entry name" value="ALDOKETO_REDUCTASE_3"/>
    <property type="match status" value="1"/>
</dbReference>
<keyword evidence="10" id="KW-1185">Reference proteome</keyword>
<feature type="site" description="Lowers pKa of active site Tyr" evidence="7">
    <location>
        <position position="72"/>
    </location>
</feature>
<dbReference type="STRING" id="1231623.Tasa_028_027"/>
<dbReference type="RefSeq" id="WP_048849201.1">
    <property type="nucleotide sequence ID" value="NZ_BALE01000028.1"/>
</dbReference>
<dbReference type="AlphaFoldDB" id="A0A0D6MML0"/>
<dbReference type="InterPro" id="IPR023210">
    <property type="entry name" value="NADP_OxRdtase_dom"/>
</dbReference>
<comment type="similarity">
    <text evidence="1">Belongs to the aldo/keto reductase family.</text>
</comment>
<evidence type="ECO:0000256" key="5">
    <source>
        <dbReference type="PIRSR" id="PIRSR000097-1"/>
    </source>
</evidence>
<feature type="domain" description="NADP-dependent oxidoreductase" evidence="8">
    <location>
        <begin position="18"/>
        <end position="255"/>
    </location>
</feature>
<evidence type="ECO:0000256" key="3">
    <source>
        <dbReference type="ARBA" id="ARBA00023002"/>
    </source>
</evidence>
<gene>
    <name evidence="9" type="ORF">Tasa_028_027</name>
</gene>
<evidence type="ECO:0000256" key="4">
    <source>
        <dbReference type="ARBA" id="ARBA00049445"/>
    </source>
</evidence>
<evidence type="ECO:0000256" key="2">
    <source>
        <dbReference type="ARBA" id="ARBA00022857"/>
    </source>
</evidence>
<evidence type="ECO:0000256" key="7">
    <source>
        <dbReference type="PIRSR" id="PIRSR000097-3"/>
    </source>
</evidence>
<dbReference type="PRINTS" id="PR00069">
    <property type="entry name" value="ALDKETRDTASE"/>
</dbReference>
<dbReference type="PROSITE" id="PS00062">
    <property type="entry name" value="ALDOKETO_REDUCTASE_2"/>
    <property type="match status" value="1"/>
</dbReference>
<evidence type="ECO:0000256" key="6">
    <source>
        <dbReference type="PIRSR" id="PIRSR000097-2"/>
    </source>
</evidence>
<feature type="binding site" evidence="6">
    <location>
        <position position="105"/>
    </location>
    <ligand>
        <name>substrate</name>
    </ligand>
</feature>
<evidence type="ECO:0000259" key="8">
    <source>
        <dbReference type="Pfam" id="PF00248"/>
    </source>
</evidence>
<dbReference type="SUPFAM" id="SSF51430">
    <property type="entry name" value="NAD(P)-linked oxidoreductase"/>
    <property type="match status" value="1"/>
</dbReference>
<feature type="active site" description="Proton donor" evidence="5">
    <location>
        <position position="51"/>
    </location>
</feature>
<keyword evidence="2" id="KW-0521">NADP</keyword>
<dbReference type="PANTHER" id="PTHR43827">
    <property type="entry name" value="2,5-DIKETO-D-GLUCONIC ACID REDUCTASE"/>
    <property type="match status" value="1"/>
</dbReference>
<dbReference type="InterPro" id="IPR036812">
    <property type="entry name" value="NAD(P)_OxRdtase_dom_sf"/>
</dbReference>
<dbReference type="OrthoDB" id="9768793at2"/>
<dbReference type="PANTHER" id="PTHR43827:SF3">
    <property type="entry name" value="NADP-DEPENDENT OXIDOREDUCTASE DOMAIN-CONTAINING PROTEIN"/>
    <property type="match status" value="1"/>
</dbReference>
<dbReference type="InterPro" id="IPR018170">
    <property type="entry name" value="Aldo/ket_reductase_CS"/>
</dbReference>
<organism evidence="9 10">
    <name type="scientific">Tanticharoenia sakaeratensis NBRC 103193</name>
    <dbReference type="NCBI Taxonomy" id="1231623"/>
    <lineage>
        <taxon>Bacteria</taxon>
        <taxon>Pseudomonadati</taxon>
        <taxon>Pseudomonadota</taxon>
        <taxon>Alphaproteobacteria</taxon>
        <taxon>Acetobacterales</taxon>
        <taxon>Acetobacteraceae</taxon>
        <taxon>Tanticharoenia</taxon>
    </lineage>
</organism>
<reference evidence="9 10" key="1">
    <citation type="submission" date="2012-10" db="EMBL/GenBank/DDBJ databases">
        <title>Genome sequencing of Tanticharoenia sakaeratensis NBRC 103193.</title>
        <authorList>
            <person name="Azuma Y."/>
            <person name="Hadano H."/>
            <person name="Hirakawa H."/>
            <person name="Matsushita K."/>
        </authorList>
    </citation>
    <scope>NUCLEOTIDE SEQUENCE [LARGE SCALE GENOMIC DNA]</scope>
    <source>
        <strain evidence="9 10">NBRC 103193</strain>
    </source>
</reference>
<dbReference type="EMBL" id="BALE01000028">
    <property type="protein sequence ID" value="GAN54660.1"/>
    <property type="molecule type" value="Genomic_DNA"/>
</dbReference>
<evidence type="ECO:0000313" key="9">
    <source>
        <dbReference type="EMBL" id="GAN54660.1"/>
    </source>
</evidence>